<comment type="caution">
    <text evidence="1">The sequence shown here is derived from an EMBL/GenBank/DDBJ whole genome shotgun (WGS) entry which is preliminary data.</text>
</comment>
<name>A0ABQ9CKX0_9PASS</name>
<organism evidence="1 2">
    <name type="scientific">Willisornis vidua</name>
    <name type="common">Xingu scale-backed antbird</name>
    <dbReference type="NCBI Taxonomy" id="1566151"/>
    <lineage>
        <taxon>Eukaryota</taxon>
        <taxon>Metazoa</taxon>
        <taxon>Chordata</taxon>
        <taxon>Craniata</taxon>
        <taxon>Vertebrata</taxon>
        <taxon>Euteleostomi</taxon>
        <taxon>Archelosauria</taxon>
        <taxon>Archosauria</taxon>
        <taxon>Dinosauria</taxon>
        <taxon>Saurischia</taxon>
        <taxon>Theropoda</taxon>
        <taxon>Coelurosauria</taxon>
        <taxon>Aves</taxon>
        <taxon>Neognathae</taxon>
        <taxon>Neoaves</taxon>
        <taxon>Telluraves</taxon>
        <taxon>Australaves</taxon>
        <taxon>Passeriformes</taxon>
        <taxon>Thamnophilidae</taxon>
        <taxon>Willisornis</taxon>
    </lineage>
</organism>
<proteinExistence type="predicted"/>
<gene>
    <name evidence="1" type="ORF">WISP_145729</name>
</gene>
<reference evidence="1" key="1">
    <citation type="submission" date="2019-10" db="EMBL/GenBank/DDBJ databases">
        <authorList>
            <person name="Soares A.E.R."/>
            <person name="Aleixo A."/>
            <person name="Schneider P."/>
            <person name="Miyaki C.Y."/>
            <person name="Schneider M.P."/>
            <person name="Mello C."/>
            <person name="Vasconcelos A.T.R."/>
        </authorList>
    </citation>
    <scope>NUCLEOTIDE SEQUENCE</scope>
    <source>
        <tissue evidence="1">Muscle</tissue>
    </source>
</reference>
<dbReference type="Proteomes" id="UP001145742">
    <property type="component" value="Unassembled WGS sequence"/>
</dbReference>
<sequence>MCLIPSTLRRKILLHPTSGAIPIDLQEEDPSSTQPLTLRSHPIDLQEEDPSFTQPLTLRSHPIDLQEEDPSSTQPLTLRTHHLITSLFSGVELQDQL</sequence>
<protein>
    <submittedName>
        <fullName evidence="1">Uncharacterized protein</fullName>
    </submittedName>
</protein>
<dbReference type="EMBL" id="WHWB01034772">
    <property type="protein sequence ID" value="KAJ7404423.1"/>
    <property type="molecule type" value="Genomic_DNA"/>
</dbReference>
<evidence type="ECO:0000313" key="1">
    <source>
        <dbReference type="EMBL" id="KAJ7404423.1"/>
    </source>
</evidence>
<evidence type="ECO:0000313" key="2">
    <source>
        <dbReference type="Proteomes" id="UP001145742"/>
    </source>
</evidence>
<keyword evidence="2" id="KW-1185">Reference proteome</keyword>
<accession>A0ABQ9CKX0</accession>